<protein>
    <submittedName>
        <fullName evidence="1">Uncharacterized protein</fullName>
    </submittedName>
</protein>
<dbReference type="KEGG" id="hch:HCH_03493"/>
<dbReference type="HOGENOM" id="CLU_093499_0_0_6"/>
<gene>
    <name evidence="1" type="ordered locus">HCH_03493</name>
</gene>
<evidence type="ECO:0000313" key="2">
    <source>
        <dbReference type="Proteomes" id="UP000000238"/>
    </source>
</evidence>
<reference evidence="1 2" key="1">
    <citation type="journal article" date="2005" name="Nucleic Acids Res.">
        <title>Genomic blueprint of Hahella chejuensis, a marine microbe producing an algicidal agent.</title>
        <authorList>
            <person name="Jeong H."/>
            <person name="Yim J.H."/>
            <person name="Lee C."/>
            <person name="Choi S.-H."/>
            <person name="Park Y.K."/>
            <person name="Yoon S.H."/>
            <person name="Hur C.-G."/>
            <person name="Kang H.-Y."/>
            <person name="Kim D."/>
            <person name="Lee H.H."/>
            <person name="Park K.H."/>
            <person name="Park S.-H."/>
            <person name="Park H.-S."/>
            <person name="Lee H.K."/>
            <person name="Oh T.K."/>
            <person name="Kim J.F."/>
        </authorList>
    </citation>
    <scope>NUCLEOTIDE SEQUENCE [LARGE SCALE GENOMIC DNA]</scope>
    <source>
        <strain evidence="1 2">KCTC 2396</strain>
    </source>
</reference>
<dbReference type="OrthoDB" id="5811736at2"/>
<accession>Q2SGI5</accession>
<proteinExistence type="predicted"/>
<keyword evidence="2" id="KW-1185">Reference proteome</keyword>
<dbReference type="CDD" id="cd00093">
    <property type="entry name" value="HTH_XRE"/>
    <property type="match status" value="1"/>
</dbReference>
<dbReference type="InterPro" id="IPR010982">
    <property type="entry name" value="Lambda_DNA-bd_dom_sf"/>
</dbReference>
<dbReference type="EMBL" id="CP000155">
    <property type="protein sequence ID" value="ABC30239.1"/>
    <property type="molecule type" value="Genomic_DNA"/>
</dbReference>
<name>Q2SGI5_HAHCH</name>
<dbReference type="SUPFAM" id="SSF47413">
    <property type="entry name" value="lambda repressor-like DNA-binding domains"/>
    <property type="match status" value="1"/>
</dbReference>
<organism evidence="1 2">
    <name type="scientific">Hahella chejuensis (strain KCTC 2396)</name>
    <dbReference type="NCBI Taxonomy" id="349521"/>
    <lineage>
        <taxon>Bacteria</taxon>
        <taxon>Pseudomonadati</taxon>
        <taxon>Pseudomonadota</taxon>
        <taxon>Gammaproteobacteria</taxon>
        <taxon>Oceanospirillales</taxon>
        <taxon>Hahellaceae</taxon>
        <taxon>Hahella</taxon>
    </lineage>
</organism>
<dbReference type="AlphaFoldDB" id="Q2SGI5"/>
<dbReference type="Proteomes" id="UP000000238">
    <property type="component" value="Chromosome"/>
</dbReference>
<evidence type="ECO:0000313" key="1">
    <source>
        <dbReference type="EMBL" id="ABC30239.1"/>
    </source>
</evidence>
<dbReference type="RefSeq" id="WP_011397307.1">
    <property type="nucleotide sequence ID" value="NC_007645.1"/>
</dbReference>
<dbReference type="GO" id="GO:0003677">
    <property type="term" value="F:DNA binding"/>
    <property type="evidence" value="ECO:0007669"/>
    <property type="project" value="InterPro"/>
</dbReference>
<sequence>MHIGPKFLLAAIRRRIKDEGLSYGYLSEKTGIPLSSIKRHLHNPSLGLDKILMYVGYLNTDLVELTKLANKLQHENEQFISDKQSELFLEHPYLLDFINMVTSHNMTPEAVAEKHGLSETSLRFYLRIAEILGYIDDFGDGSFYQSGRRYLLEEGSALDSLFRRRFQEESLSHNIHPGVCVGRIRMTEAQRVQLEDDLYDKLIELNAVNSSNDEGEPTNVLMRCTPGKLTQFSDGLPNIDGQLLKYVSEMFAKA</sequence>
<dbReference type="InterPro" id="IPR001387">
    <property type="entry name" value="Cro/C1-type_HTH"/>
</dbReference>